<dbReference type="STRING" id="52.CMC5_059380"/>
<keyword evidence="5" id="KW-1185">Reference proteome</keyword>
<dbReference type="InterPro" id="IPR029069">
    <property type="entry name" value="HotDog_dom_sf"/>
</dbReference>
<reference evidence="4 5" key="1">
    <citation type="submission" date="2015-07" db="EMBL/GenBank/DDBJ databases">
        <title>Genome analysis of myxobacterium Chondromyces crocatus Cm c5 reveals a high potential for natural compound synthesis and the genetic basis for the loss of fruiting body formation.</title>
        <authorList>
            <person name="Zaburannyi N."/>
            <person name="Bunk B."/>
            <person name="Maier J."/>
            <person name="Overmann J."/>
            <person name="Mueller R."/>
        </authorList>
    </citation>
    <scope>NUCLEOTIDE SEQUENCE [LARGE SCALE GENOMIC DNA]</scope>
    <source>
        <strain evidence="4 5">Cm c5</strain>
    </source>
</reference>
<gene>
    <name evidence="4" type="ORF">CMC5_059380</name>
</gene>
<dbReference type="InterPro" id="IPR052389">
    <property type="entry name" value="Sec_Metab_Biosynth-Assoc"/>
</dbReference>
<dbReference type="Proteomes" id="UP000067626">
    <property type="component" value="Chromosome"/>
</dbReference>
<sequence>MDYVPPVAADLALDTAVTPVPEVPGAFTATLTPAWNWHLPAGGVLMTVGLRAIEAAIGDPSLQPVSATTLFCAPVPPGPVAIRVDLLRRGNATVQARASVRSLASQGTSGAPPGEGSAQRGLAASSLEPCGAPDFEVSATFARAREAFGIDVLDAAPPVVPSPAEAPPYLEPRRGGAGFPFLANFESKLALGKPFWRLGWEPGPARFARWMRYLVPQRRPDGTVDPLALPPIADLMPTALTQKLGPEGPRFMAPSLDLTVHFLDPSTSDWLLISTWVRRARAGYATGEVEIWGDDGRLLAYGNQTMMLRKPTPPTPPTP</sequence>
<feature type="region of interest" description="Disordered" evidence="1">
    <location>
        <begin position="102"/>
        <end position="125"/>
    </location>
</feature>
<dbReference type="AlphaFoldDB" id="A0A0K1EM53"/>
<dbReference type="KEGG" id="ccro:CMC5_059380"/>
<accession>A0A0K1EM53</accession>
<dbReference type="Pfam" id="PF20789">
    <property type="entry name" value="4HBT_3C"/>
    <property type="match status" value="1"/>
</dbReference>
<evidence type="ECO:0000256" key="1">
    <source>
        <dbReference type="SAM" id="MobiDB-lite"/>
    </source>
</evidence>
<evidence type="ECO:0000313" key="5">
    <source>
        <dbReference type="Proteomes" id="UP000067626"/>
    </source>
</evidence>
<dbReference type="RefSeq" id="WP_050433465.1">
    <property type="nucleotide sequence ID" value="NZ_CP012159.1"/>
</dbReference>
<dbReference type="InterPro" id="IPR049449">
    <property type="entry name" value="TesB_ACOT8-like_N"/>
</dbReference>
<protein>
    <submittedName>
        <fullName evidence="4">Acyl-CoA thioesterase-like protein</fullName>
    </submittedName>
</protein>
<dbReference type="InterPro" id="IPR042171">
    <property type="entry name" value="Acyl-CoA_hotdog"/>
</dbReference>
<evidence type="ECO:0000313" key="4">
    <source>
        <dbReference type="EMBL" id="AKT41727.1"/>
    </source>
</evidence>
<dbReference type="EMBL" id="CP012159">
    <property type="protein sequence ID" value="AKT41727.1"/>
    <property type="molecule type" value="Genomic_DNA"/>
</dbReference>
<dbReference type="Pfam" id="PF13622">
    <property type="entry name" value="4HBT_3"/>
    <property type="match status" value="1"/>
</dbReference>
<proteinExistence type="predicted"/>
<dbReference type="InterPro" id="IPR049450">
    <property type="entry name" value="ACOT8-like_C"/>
</dbReference>
<organism evidence="4 5">
    <name type="scientific">Chondromyces crocatus</name>
    <dbReference type="NCBI Taxonomy" id="52"/>
    <lineage>
        <taxon>Bacteria</taxon>
        <taxon>Pseudomonadati</taxon>
        <taxon>Myxococcota</taxon>
        <taxon>Polyangia</taxon>
        <taxon>Polyangiales</taxon>
        <taxon>Polyangiaceae</taxon>
        <taxon>Chondromyces</taxon>
    </lineage>
</organism>
<dbReference type="SUPFAM" id="SSF54637">
    <property type="entry name" value="Thioesterase/thiol ester dehydrase-isomerase"/>
    <property type="match status" value="2"/>
</dbReference>
<feature type="domain" description="Acyl-CoA thioesterase-like C-terminal" evidence="3">
    <location>
        <begin position="165"/>
        <end position="307"/>
    </location>
</feature>
<dbReference type="PANTHER" id="PTHR38110:SF1">
    <property type="entry name" value="THIOESTERASE DOMAIN-CONTAINING PROTEIN"/>
    <property type="match status" value="1"/>
</dbReference>
<name>A0A0K1EM53_CHOCO</name>
<feature type="domain" description="Acyl-CoA thioesterase-like N-terminal HotDog" evidence="2">
    <location>
        <begin position="33"/>
        <end position="101"/>
    </location>
</feature>
<dbReference type="Gene3D" id="2.40.160.210">
    <property type="entry name" value="Acyl-CoA thioesterase, double hotdog domain"/>
    <property type="match status" value="2"/>
</dbReference>
<evidence type="ECO:0000259" key="3">
    <source>
        <dbReference type="Pfam" id="PF20789"/>
    </source>
</evidence>
<evidence type="ECO:0000259" key="2">
    <source>
        <dbReference type="Pfam" id="PF13622"/>
    </source>
</evidence>
<dbReference type="PANTHER" id="PTHR38110">
    <property type="entry name" value="CHROMOSOME 23, WHOLE GENOME SHOTGUN SEQUENCE"/>
    <property type="match status" value="1"/>
</dbReference>